<dbReference type="AlphaFoldDB" id="A0A9Q8UVH7"/>
<dbReference type="KEGG" id="ffu:CLAFUR5_12560"/>
<sequence length="206" mass="23236">MSTPSTNPAVTKLDGYSTPEAVASQLQIHTDHSYKTVRVFIFALNADNNVALPLNSRQIASPNDFRLDKLPRILISKNDSGWHHATLCKLVKSRLTGPAMFGAKSIKMKDSRLIHVFDRIMDDELEACAVMACRIAIDSPRPEANQEVKFAVVPESNLQGSAADSLMYTDLNATMRWYRLWRDVRPTVGQNISRQFSWLFGREGRR</sequence>
<reference evidence="1" key="1">
    <citation type="submission" date="2021-12" db="EMBL/GenBank/DDBJ databases">
        <authorList>
            <person name="Zaccaron A."/>
            <person name="Stergiopoulos I."/>
        </authorList>
    </citation>
    <scope>NUCLEOTIDE SEQUENCE</scope>
    <source>
        <strain evidence="1">Race5_Kim</strain>
    </source>
</reference>
<organism evidence="1 2">
    <name type="scientific">Passalora fulva</name>
    <name type="common">Tomato leaf mold</name>
    <name type="synonym">Cladosporium fulvum</name>
    <dbReference type="NCBI Taxonomy" id="5499"/>
    <lineage>
        <taxon>Eukaryota</taxon>
        <taxon>Fungi</taxon>
        <taxon>Dikarya</taxon>
        <taxon>Ascomycota</taxon>
        <taxon>Pezizomycotina</taxon>
        <taxon>Dothideomycetes</taxon>
        <taxon>Dothideomycetidae</taxon>
        <taxon>Mycosphaerellales</taxon>
        <taxon>Mycosphaerellaceae</taxon>
        <taxon>Fulvia</taxon>
    </lineage>
</organism>
<evidence type="ECO:0000313" key="1">
    <source>
        <dbReference type="EMBL" id="UJO23920.1"/>
    </source>
</evidence>
<reference evidence="1" key="2">
    <citation type="journal article" date="2022" name="Microb. Genom.">
        <title>A chromosome-scale genome assembly of the tomato pathogen Cladosporium fulvum reveals a compartmentalized genome architecture and the presence of a dispensable chromosome.</title>
        <authorList>
            <person name="Zaccaron A.Z."/>
            <person name="Chen L.H."/>
            <person name="Samaras A."/>
            <person name="Stergiopoulos I."/>
        </authorList>
    </citation>
    <scope>NUCLEOTIDE SEQUENCE</scope>
    <source>
        <strain evidence="1">Race5_Kim</strain>
    </source>
</reference>
<dbReference type="Proteomes" id="UP000756132">
    <property type="component" value="Chromosome 11"/>
</dbReference>
<protein>
    <submittedName>
        <fullName evidence="1">Uncharacterized protein</fullName>
    </submittedName>
</protein>
<dbReference type="RefSeq" id="XP_047768286.1">
    <property type="nucleotide sequence ID" value="XM_047911708.1"/>
</dbReference>
<keyword evidence="2" id="KW-1185">Reference proteome</keyword>
<name>A0A9Q8UVH7_PASFU</name>
<dbReference type="EMBL" id="CP090173">
    <property type="protein sequence ID" value="UJO23920.1"/>
    <property type="molecule type" value="Genomic_DNA"/>
</dbReference>
<gene>
    <name evidence="1" type="ORF">CLAFUR5_12560</name>
</gene>
<accession>A0A9Q8UVH7</accession>
<dbReference type="GeneID" id="71992438"/>
<evidence type="ECO:0000313" key="2">
    <source>
        <dbReference type="Proteomes" id="UP000756132"/>
    </source>
</evidence>
<proteinExistence type="predicted"/>